<dbReference type="Gene3D" id="3.40.50.620">
    <property type="entry name" value="HUPs"/>
    <property type="match status" value="1"/>
</dbReference>
<comment type="catalytic activity">
    <reaction evidence="8">
        <text>tRNA(Tyr) + L-tyrosine + ATP = L-tyrosyl-tRNA(Tyr) + AMP + diphosphate + H(+)</text>
        <dbReference type="Rhea" id="RHEA:10220"/>
        <dbReference type="Rhea" id="RHEA-COMP:9706"/>
        <dbReference type="Rhea" id="RHEA-COMP:9707"/>
        <dbReference type="ChEBI" id="CHEBI:15378"/>
        <dbReference type="ChEBI" id="CHEBI:30616"/>
        <dbReference type="ChEBI" id="CHEBI:33019"/>
        <dbReference type="ChEBI" id="CHEBI:58315"/>
        <dbReference type="ChEBI" id="CHEBI:78442"/>
        <dbReference type="ChEBI" id="CHEBI:78536"/>
        <dbReference type="ChEBI" id="CHEBI:456215"/>
        <dbReference type="EC" id="6.1.1.1"/>
    </reaction>
</comment>
<comment type="similarity">
    <text evidence="11">Belongs to the class-I aminoacyl-tRNA synthetase family.</text>
</comment>
<dbReference type="InterPro" id="IPR001412">
    <property type="entry name" value="aa-tRNA-synth_I_CS"/>
</dbReference>
<evidence type="ECO:0000256" key="6">
    <source>
        <dbReference type="ARBA" id="ARBA00022917"/>
    </source>
</evidence>
<comment type="caution">
    <text evidence="13">The sequence shown here is derived from an EMBL/GenBank/DDBJ whole genome shotgun (WGS) entry which is preliminary data.</text>
</comment>
<keyword evidence="5 10" id="KW-0694">RNA-binding</keyword>
<dbReference type="PROSITE" id="PS00178">
    <property type="entry name" value="AA_TRNA_LIGASE_I"/>
    <property type="match status" value="1"/>
</dbReference>
<proteinExistence type="inferred from homology"/>
<dbReference type="EMBL" id="MHCA01000044">
    <property type="protein sequence ID" value="OGY11103.1"/>
    <property type="molecule type" value="Genomic_DNA"/>
</dbReference>
<dbReference type="InterPro" id="IPR054608">
    <property type="entry name" value="SYY-like_C"/>
</dbReference>
<dbReference type="Pfam" id="PF22421">
    <property type="entry name" value="SYY_C-terminal"/>
    <property type="match status" value="1"/>
</dbReference>
<dbReference type="InterPro" id="IPR002307">
    <property type="entry name" value="Tyr-tRNA-ligase"/>
</dbReference>
<feature type="domain" description="Tyrosine--tRNA ligase SYY-like C-terminal" evidence="12">
    <location>
        <begin position="321"/>
        <end position="379"/>
    </location>
</feature>
<dbReference type="STRING" id="1797517.A3F61_04460"/>
<evidence type="ECO:0000256" key="11">
    <source>
        <dbReference type="RuleBase" id="RU363036"/>
    </source>
</evidence>
<dbReference type="Gene3D" id="3.10.290.10">
    <property type="entry name" value="RNA-binding S4 domain"/>
    <property type="match status" value="1"/>
</dbReference>
<evidence type="ECO:0000256" key="7">
    <source>
        <dbReference type="ARBA" id="ARBA00023146"/>
    </source>
</evidence>
<dbReference type="PRINTS" id="PR01040">
    <property type="entry name" value="TRNASYNTHTYR"/>
</dbReference>
<evidence type="ECO:0000256" key="9">
    <source>
        <dbReference type="NCBIfam" id="TIGR00234"/>
    </source>
</evidence>
<evidence type="ECO:0000313" key="14">
    <source>
        <dbReference type="Proteomes" id="UP000178272"/>
    </source>
</evidence>
<organism evidence="13 14">
    <name type="scientific">Candidatus Blackburnbacteria bacterium RIFCSPHIGHO2_12_FULL_41_13b</name>
    <dbReference type="NCBI Taxonomy" id="1797517"/>
    <lineage>
        <taxon>Bacteria</taxon>
        <taxon>Candidatus Blackburniibacteriota</taxon>
    </lineage>
</organism>
<keyword evidence="3 11" id="KW-0547">Nucleotide-binding</keyword>
<dbReference type="SUPFAM" id="SSF55174">
    <property type="entry name" value="Alpha-L RNA-binding motif"/>
    <property type="match status" value="1"/>
</dbReference>
<evidence type="ECO:0000256" key="5">
    <source>
        <dbReference type="ARBA" id="ARBA00022884"/>
    </source>
</evidence>
<dbReference type="GO" id="GO:0005524">
    <property type="term" value="F:ATP binding"/>
    <property type="evidence" value="ECO:0007669"/>
    <property type="project" value="UniProtKB-KW"/>
</dbReference>
<evidence type="ECO:0000256" key="4">
    <source>
        <dbReference type="ARBA" id="ARBA00022840"/>
    </source>
</evidence>
<dbReference type="EC" id="6.1.1.1" evidence="1 9"/>
<dbReference type="Pfam" id="PF00579">
    <property type="entry name" value="tRNA-synt_1b"/>
    <property type="match status" value="1"/>
</dbReference>
<accession>A0A1G1V6Z4</accession>
<evidence type="ECO:0000256" key="3">
    <source>
        <dbReference type="ARBA" id="ARBA00022741"/>
    </source>
</evidence>
<dbReference type="GO" id="GO:0006437">
    <property type="term" value="P:tyrosyl-tRNA aminoacylation"/>
    <property type="evidence" value="ECO:0007669"/>
    <property type="project" value="UniProtKB-UniRule"/>
</dbReference>
<dbReference type="PROSITE" id="PS50889">
    <property type="entry name" value="S4"/>
    <property type="match status" value="1"/>
</dbReference>
<dbReference type="Proteomes" id="UP000178272">
    <property type="component" value="Unassembled WGS sequence"/>
</dbReference>
<evidence type="ECO:0000256" key="1">
    <source>
        <dbReference type="ARBA" id="ARBA00013160"/>
    </source>
</evidence>
<evidence type="ECO:0000256" key="8">
    <source>
        <dbReference type="ARBA" id="ARBA00048248"/>
    </source>
</evidence>
<dbReference type="AlphaFoldDB" id="A0A1G1V6Z4"/>
<sequence>MQSKDLLTRRVANILPTKDGLADLMDKKKIRLYQGFDPTGGKLHLGHSVGIRKLMDFANAGHEVIFLFGTGTVLAGGGDPSGRETGRKMITQEEIDENIKGWKDQVTPLVDWDKITIKQNGDWLVPLTLKEILEIAGYISAVQLFKRDMFQRRIEHGDSVTAAETFYPLLQGYDSVFMDVDLEIGGTDQEFNMLIGRELMKKMKGKEKHILVTPMIMGTDGKEMHKSVGNCVWLDDTAEDMFGKLMALSDEHITTYMELVTDIPLEHIREVEKGITDEKLHPMEAKKELALDVARQFHGQEKAEEAQSMWESTFQKREIPTDIPTHKLNGEENIVDILVNSGTVSSKSEARRLIEQGGIELDGVKVADPTTNLDSASTLRIGKHRFLKVQ</sequence>
<keyword evidence="2 11" id="KW-0436">Ligase</keyword>
<protein>
    <recommendedName>
        <fullName evidence="1 9">Tyrosine--tRNA ligase</fullName>
        <ecNumber evidence="1 9">6.1.1.1</ecNumber>
    </recommendedName>
</protein>
<keyword evidence="7 11" id="KW-0030">Aminoacyl-tRNA synthetase</keyword>
<evidence type="ECO:0000256" key="10">
    <source>
        <dbReference type="PROSITE-ProRule" id="PRU00182"/>
    </source>
</evidence>
<dbReference type="PANTHER" id="PTHR11766">
    <property type="entry name" value="TYROSYL-TRNA SYNTHETASE"/>
    <property type="match status" value="1"/>
</dbReference>
<gene>
    <name evidence="13" type="ORF">A3F61_04460</name>
</gene>
<dbReference type="NCBIfam" id="TIGR00234">
    <property type="entry name" value="tyrS"/>
    <property type="match status" value="1"/>
</dbReference>
<evidence type="ECO:0000313" key="13">
    <source>
        <dbReference type="EMBL" id="OGY11103.1"/>
    </source>
</evidence>
<dbReference type="GO" id="GO:0004831">
    <property type="term" value="F:tyrosine-tRNA ligase activity"/>
    <property type="evidence" value="ECO:0007669"/>
    <property type="project" value="UniProtKB-UniRule"/>
</dbReference>
<dbReference type="Gene3D" id="1.10.240.10">
    <property type="entry name" value="Tyrosyl-Transfer RNA Synthetase"/>
    <property type="match status" value="1"/>
</dbReference>
<dbReference type="GO" id="GO:0005829">
    <property type="term" value="C:cytosol"/>
    <property type="evidence" value="ECO:0007669"/>
    <property type="project" value="TreeGrafter"/>
</dbReference>
<evidence type="ECO:0000259" key="12">
    <source>
        <dbReference type="Pfam" id="PF22421"/>
    </source>
</evidence>
<reference evidence="13 14" key="1">
    <citation type="journal article" date="2016" name="Nat. Commun.">
        <title>Thousands of microbial genomes shed light on interconnected biogeochemical processes in an aquifer system.</title>
        <authorList>
            <person name="Anantharaman K."/>
            <person name="Brown C.T."/>
            <person name="Hug L.A."/>
            <person name="Sharon I."/>
            <person name="Castelle C.J."/>
            <person name="Probst A.J."/>
            <person name="Thomas B.C."/>
            <person name="Singh A."/>
            <person name="Wilkins M.J."/>
            <person name="Karaoz U."/>
            <person name="Brodie E.L."/>
            <person name="Williams K.H."/>
            <person name="Hubbard S.S."/>
            <person name="Banfield J.F."/>
        </authorList>
    </citation>
    <scope>NUCLEOTIDE SEQUENCE [LARGE SCALE GENOMIC DNA]</scope>
</reference>
<dbReference type="SUPFAM" id="SSF52374">
    <property type="entry name" value="Nucleotidylyl transferase"/>
    <property type="match status" value="1"/>
</dbReference>
<name>A0A1G1V6Z4_9BACT</name>
<dbReference type="InterPro" id="IPR024088">
    <property type="entry name" value="Tyr-tRNA-ligase_bac-type"/>
</dbReference>
<dbReference type="InterPro" id="IPR036986">
    <property type="entry name" value="S4_RNA-bd_sf"/>
</dbReference>
<dbReference type="InterPro" id="IPR002305">
    <property type="entry name" value="aa-tRNA-synth_Ic"/>
</dbReference>
<keyword evidence="6 11" id="KW-0648">Protein biosynthesis</keyword>
<dbReference type="CDD" id="cd00165">
    <property type="entry name" value="S4"/>
    <property type="match status" value="1"/>
</dbReference>
<dbReference type="PANTHER" id="PTHR11766:SF1">
    <property type="entry name" value="TYROSINE--TRNA LIGASE"/>
    <property type="match status" value="1"/>
</dbReference>
<evidence type="ECO:0000256" key="2">
    <source>
        <dbReference type="ARBA" id="ARBA00022598"/>
    </source>
</evidence>
<dbReference type="InterPro" id="IPR014729">
    <property type="entry name" value="Rossmann-like_a/b/a_fold"/>
</dbReference>
<dbReference type="GO" id="GO:0003723">
    <property type="term" value="F:RNA binding"/>
    <property type="evidence" value="ECO:0007669"/>
    <property type="project" value="UniProtKB-KW"/>
</dbReference>
<keyword evidence="4 11" id="KW-0067">ATP-binding</keyword>